<accession>D5UY27</accession>
<comment type="similarity">
    <text evidence="1">Belongs to the short-chain dehydrogenases/reductases (SDR) family.</text>
</comment>
<evidence type="ECO:0000313" key="5">
    <source>
        <dbReference type="Proteomes" id="UP000001213"/>
    </source>
</evidence>
<dbReference type="PRINTS" id="PR01397">
    <property type="entry name" value="DHBDHDRGNASE"/>
</dbReference>
<dbReference type="GO" id="GO:0008667">
    <property type="term" value="F:2,3-dihydro-2,3-dihydroxybenzoate dehydrogenase activity"/>
    <property type="evidence" value="ECO:0007669"/>
    <property type="project" value="InterPro"/>
</dbReference>
<name>D5UY27_TSUPD</name>
<reference evidence="5" key="1">
    <citation type="submission" date="2010-03" db="EMBL/GenBank/DDBJ databases">
        <title>The complete chromosome of Tsukamurella paurometabola DSM 20162.</title>
        <authorList>
            <consortium name="US DOE Joint Genome Institute (JGI-PGF)"/>
            <person name="Lucas S."/>
            <person name="Copeland A."/>
            <person name="Lapidus A."/>
            <person name="Glavina del Rio T."/>
            <person name="Dalin E."/>
            <person name="Tice H."/>
            <person name="Bruce D."/>
            <person name="Goodwin L."/>
            <person name="Pitluck S."/>
            <person name="Kyrpides N."/>
            <person name="Mavromatis K."/>
            <person name="Ivanova N."/>
            <person name="Mikhailova N."/>
            <person name="Munk A.C."/>
            <person name="Brettin T."/>
            <person name="Detter J.C."/>
            <person name="Tapia R."/>
            <person name="Han C."/>
            <person name="Larimer F."/>
            <person name="Land M."/>
            <person name="Hauser L."/>
            <person name="Markowitz V."/>
            <person name="Cheng J.-F."/>
            <person name="Hugenholtz P."/>
            <person name="Woyke T."/>
            <person name="Wu D."/>
            <person name="Jando M."/>
            <person name="Brambilla E."/>
            <person name="Klenk H.-P."/>
            <person name="Eisen J.A."/>
        </authorList>
    </citation>
    <scope>NUCLEOTIDE SEQUENCE [LARGE SCALE GENOMIC DNA]</scope>
    <source>
        <strain evidence="5">ATCC 8368 / DSM 20162 / CCUG 35730 / CIP 100753 / JCM 10117 / KCTC 9821 / NBRC 16120 / NCIMB 702349 / NCTC 13040</strain>
    </source>
</reference>
<dbReference type="InterPro" id="IPR020904">
    <property type="entry name" value="Sc_DH/Rdtase_CS"/>
</dbReference>
<dbReference type="EMBL" id="CP001966">
    <property type="protein sequence ID" value="ADG80264.1"/>
    <property type="molecule type" value="Genomic_DNA"/>
</dbReference>
<protein>
    <submittedName>
        <fullName evidence="4">Short-chain dehydrogenase/reductase SDR</fullName>
    </submittedName>
</protein>
<dbReference type="eggNOG" id="COG1028">
    <property type="taxonomic scope" value="Bacteria"/>
</dbReference>
<dbReference type="Proteomes" id="UP000001213">
    <property type="component" value="Chromosome"/>
</dbReference>
<dbReference type="Pfam" id="PF13561">
    <property type="entry name" value="adh_short_C2"/>
    <property type="match status" value="1"/>
</dbReference>
<feature type="domain" description="Ketoreductase" evidence="3">
    <location>
        <begin position="2"/>
        <end position="171"/>
    </location>
</feature>
<evidence type="ECO:0000259" key="3">
    <source>
        <dbReference type="SMART" id="SM00822"/>
    </source>
</evidence>
<dbReference type="PROSITE" id="PS00061">
    <property type="entry name" value="ADH_SHORT"/>
    <property type="match status" value="1"/>
</dbReference>
<evidence type="ECO:0000256" key="1">
    <source>
        <dbReference type="ARBA" id="ARBA00006484"/>
    </source>
</evidence>
<proteinExistence type="inferred from homology"/>
<evidence type="ECO:0000313" key="4">
    <source>
        <dbReference type="EMBL" id="ADG80264.1"/>
    </source>
</evidence>
<dbReference type="PANTHER" id="PTHR42760:SF115">
    <property type="entry name" value="3-OXOACYL-[ACYL-CARRIER-PROTEIN] REDUCTASE FABG"/>
    <property type="match status" value="1"/>
</dbReference>
<dbReference type="PANTHER" id="PTHR42760">
    <property type="entry name" value="SHORT-CHAIN DEHYDROGENASES/REDUCTASES FAMILY MEMBER"/>
    <property type="match status" value="1"/>
</dbReference>
<evidence type="ECO:0000256" key="2">
    <source>
        <dbReference type="ARBA" id="ARBA00023002"/>
    </source>
</evidence>
<dbReference type="FunFam" id="3.40.50.720:FF:000084">
    <property type="entry name" value="Short-chain dehydrogenase reductase"/>
    <property type="match status" value="1"/>
</dbReference>
<gene>
    <name evidence="4" type="ordered locus">Tpau_3686</name>
</gene>
<dbReference type="InterPro" id="IPR002347">
    <property type="entry name" value="SDR_fam"/>
</dbReference>
<dbReference type="InterPro" id="IPR003560">
    <property type="entry name" value="DHB_DH"/>
</dbReference>
<organism evidence="4 5">
    <name type="scientific">Tsukamurella paurometabola (strain ATCC 8368 / DSM 20162 / CCUG 35730 / CIP 100753 / JCM 10117 / KCTC 9821 / NBRC 16120 / NCIMB 702349 / NCTC 13040)</name>
    <name type="common">Corynebacterium paurometabolum</name>
    <dbReference type="NCBI Taxonomy" id="521096"/>
    <lineage>
        <taxon>Bacteria</taxon>
        <taxon>Bacillati</taxon>
        <taxon>Actinomycetota</taxon>
        <taxon>Actinomycetes</taxon>
        <taxon>Mycobacteriales</taxon>
        <taxon>Tsukamurellaceae</taxon>
        <taxon>Tsukamurella</taxon>
    </lineage>
</organism>
<dbReference type="GO" id="GO:0016616">
    <property type="term" value="F:oxidoreductase activity, acting on the CH-OH group of donors, NAD or NADP as acceptor"/>
    <property type="evidence" value="ECO:0007669"/>
    <property type="project" value="TreeGrafter"/>
</dbReference>
<dbReference type="SMART" id="SM00822">
    <property type="entry name" value="PKS_KR"/>
    <property type="match status" value="1"/>
</dbReference>
<keyword evidence="2" id="KW-0560">Oxidoreductase</keyword>
<dbReference type="InterPro" id="IPR057326">
    <property type="entry name" value="KR_dom"/>
</dbReference>
<dbReference type="STRING" id="521096.Tpau_3686"/>
<dbReference type="KEGG" id="tpr:Tpau_3686"/>
<dbReference type="Gene3D" id="3.40.50.720">
    <property type="entry name" value="NAD(P)-binding Rossmann-like Domain"/>
    <property type="match status" value="1"/>
</dbReference>
<dbReference type="HOGENOM" id="CLU_010194_1_0_11"/>
<dbReference type="RefSeq" id="WP_013128260.1">
    <property type="nucleotide sequence ID" value="NC_014158.1"/>
</dbReference>
<dbReference type="GO" id="GO:0019290">
    <property type="term" value="P:siderophore biosynthetic process"/>
    <property type="evidence" value="ECO:0007669"/>
    <property type="project" value="InterPro"/>
</dbReference>
<sequence length="250" mass="24496">MAHTFITGAASGIGAATALRLAEHGPVALADRDADGLVVTARAVAAAGGVATSHVVDVSDRAAVVAALDAAERTTGPVDRVAHCAGVLVAGPVLDATEADWDTAISVNLAGTVAVLTAAASRMAQRGNGSVVVVGSNAGNGPRVGLGAYGASKAAAHSVTLTLALEVADRGVRINVVAPGSTATPMQTAFGGEAAVRSAVAGDLSRHRLGIPLGRIADPEDIAGAIDYLLSPAARHITAQILTVDGGATV</sequence>
<reference evidence="4 5" key="2">
    <citation type="journal article" date="2011" name="Stand. Genomic Sci.">
        <title>Complete genome sequence of Tsukamurella paurometabola type strain (no. 33).</title>
        <authorList>
            <person name="Munk A.C."/>
            <person name="Lapidus A."/>
            <person name="Lucas S."/>
            <person name="Nolan M."/>
            <person name="Tice H."/>
            <person name="Cheng J.F."/>
            <person name="Del Rio T.G."/>
            <person name="Goodwin L."/>
            <person name="Pitluck S."/>
            <person name="Liolios K."/>
            <person name="Huntemann M."/>
            <person name="Ivanova N."/>
            <person name="Mavromatis K."/>
            <person name="Mikhailova N."/>
            <person name="Pati A."/>
            <person name="Chen A."/>
            <person name="Palaniappan K."/>
            <person name="Tapia R."/>
            <person name="Han C."/>
            <person name="Land M."/>
            <person name="Hauser L."/>
            <person name="Chang Y.J."/>
            <person name="Jeffries C.D."/>
            <person name="Brettin T."/>
            <person name="Yasawong M."/>
            <person name="Brambilla E.M."/>
            <person name="Rohde M."/>
            <person name="Sikorski J."/>
            <person name="Goker M."/>
            <person name="Detter J.C."/>
            <person name="Woyke T."/>
            <person name="Bristow J."/>
            <person name="Eisen J.A."/>
            <person name="Markowitz V."/>
            <person name="Hugenholtz P."/>
            <person name="Kyrpides N.C."/>
            <person name="Klenk H.P."/>
        </authorList>
    </citation>
    <scope>NUCLEOTIDE SEQUENCE [LARGE SCALE GENOMIC DNA]</scope>
    <source>
        <strain evidence="5">ATCC 8368 / DSM 20162 / CCUG 35730 / CIP 100753 / JCM 10117 / KCTC 9821 / NBRC 16120 / NCIMB 702349 / NCTC 13040</strain>
    </source>
</reference>
<dbReference type="SUPFAM" id="SSF51735">
    <property type="entry name" value="NAD(P)-binding Rossmann-fold domains"/>
    <property type="match status" value="1"/>
</dbReference>
<dbReference type="AlphaFoldDB" id="D5UY27"/>
<keyword evidence="5" id="KW-1185">Reference proteome</keyword>
<dbReference type="InterPro" id="IPR036291">
    <property type="entry name" value="NAD(P)-bd_dom_sf"/>
</dbReference>